<name>A0A699Q2V4_TANCI</name>
<evidence type="ECO:0000313" key="1">
    <source>
        <dbReference type="EMBL" id="GFC57482.1"/>
    </source>
</evidence>
<proteinExistence type="predicted"/>
<dbReference type="EMBL" id="BKCJ010973787">
    <property type="protein sequence ID" value="GFC57482.1"/>
    <property type="molecule type" value="Genomic_DNA"/>
</dbReference>
<organism evidence="1">
    <name type="scientific">Tanacetum cinerariifolium</name>
    <name type="common">Dalmatian daisy</name>
    <name type="synonym">Chrysanthemum cinerariifolium</name>
    <dbReference type="NCBI Taxonomy" id="118510"/>
    <lineage>
        <taxon>Eukaryota</taxon>
        <taxon>Viridiplantae</taxon>
        <taxon>Streptophyta</taxon>
        <taxon>Embryophyta</taxon>
        <taxon>Tracheophyta</taxon>
        <taxon>Spermatophyta</taxon>
        <taxon>Magnoliopsida</taxon>
        <taxon>eudicotyledons</taxon>
        <taxon>Gunneridae</taxon>
        <taxon>Pentapetalae</taxon>
        <taxon>asterids</taxon>
        <taxon>campanulids</taxon>
        <taxon>Asterales</taxon>
        <taxon>Asteraceae</taxon>
        <taxon>Asteroideae</taxon>
        <taxon>Anthemideae</taxon>
        <taxon>Anthemidinae</taxon>
        <taxon>Tanacetum</taxon>
    </lineage>
</organism>
<protein>
    <submittedName>
        <fullName evidence="1">Uncharacterized protein</fullName>
    </submittedName>
</protein>
<comment type="caution">
    <text evidence="1">The sequence shown here is derived from an EMBL/GenBank/DDBJ whole genome shotgun (WGS) entry which is preliminary data.</text>
</comment>
<accession>A0A699Q2V4</accession>
<reference evidence="1" key="1">
    <citation type="journal article" date="2019" name="Sci. Rep.">
        <title>Draft genome of Tanacetum cinerariifolium, the natural source of mosquito coil.</title>
        <authorList>
            <person name="Yamashiro T."/>
            <person name="Shiraishi A."/>
            <person name="Satake H."/>
            <person name="Nakayama K."/>
        </authorList>
    </citation>
    <scope>NUCLEOTIDE SEQUENCE</scope>
</reference>
<dbReference type="AlphaFoldDB" id="A0A699Q2V4"/>
<gene>
    <name evidence="1" type="ORF">Tci_829452</name>
</gene>
<sequence>GPYSLSWKPCQGDSLNLPDHSLVPAKSNSYYQVFNVKSLFGEIDCPKKSQVKLKGQIKMIHVQGDLITLKCHIKAQNQDSQSMNV</sequence>
<feature type="non-terminal residue" evidence="1">
    <location>
        <position position="1"/>
    </location>
</feature>